<evidence type="ECO:0000313" key="2">
    <source>
        <dbReference type="EMBL" id="GAA0932292.1"/>
    </source>
</evidence>
<dbReference type="Proteomes" id="UP001500542">
    <property type="component" value="Unassembled WGS sequence"/>
</dbReference>
<feature type="region of interest" description="Disordered" evidence="1">
    <location>
        <begin position="176"/>
        <end position="233"/>
    </location>
</feature>
<proteinExistence type="predicted"/>
<organism evidence="2 3">
    <name type="scientific">Kribbella koreensis</name>
    <dbReference type="NCBI Taxonomy" id="57909"/>
    <lineage>
        <taxon>Bacteria</taxon>
        <taxon>Bacillati</taxon>
        <taxon>Actinomycetota</taxon>
        <taxon>Actinomycetes</taxon>
        <taxon>Propionibacteriales</taxon>
        <taxon>Kribbellaceae</taxon>
        <taxon>Kribbella</taxon>
    </lineage>
</organism>
<evidence type="ECO:0000313" key="3">
    <source>
        <dbReference type="Proteomes" id="UP001500542"/>
    </source>
</evidence>
<reference evidence="2 3" key="1">
    <citation type="journal article" date="2019" name="Int. J. Syst. Evol. Microbiol.">
        <title>The Global Catalogue of Microorganisms (GCM) 10K type strain sequencing project: providing services to taxonomists for standard genome sequencing and annotation.</title>
        <authorList>
            <consortium name="The Broad Institute Genomics Platform"/>
            <consortium name="The Broad Institute Genome Sequencing Center for Infectious Disease"/>
            <person name="Wu L."/>
            <person name="Ma J."/>
        </authorList>
    </citation>
    <scope>NUCLEOTIDE SEQUENCE [LARGE SCALE GENOMIC DNA]</scope>
    <source>
        <strain evidence="2 3">JCM 10977</strain>
    </source>
</reference>
<sequence>MTSSEVAESGRSYTALWWAKVQSAGPLQVSPDTPAVPGLTRAPEPDGSTIWMLPTLPEGAGHSVLEELGMPPVAVEMPNETARVLAICVACCWQDRSGSVWPGVVGTLTQVKAVYAGLRGRPEQSSDLTLIIGSLRRLHATSWLIWNEKAGEVRLGPRVTAWTPTAQTGLRELCRILPDPPPAVLAPPRTPEPTPDPLPNDGDAPTPAPATPTSSGPDQSAAPGSDLPEPEED</sequence>
<keyword evidence="3" id="KW-1185">Reference proteome</keyword>
<evidence type="ECO:0000256" key="1">
    <source>
        <dbReference type="SAM" id="MobiDB-lite"/>
    </source>
</evidence>
<comment type="caution">
    <text evidence="2">The sequence shown here is derived from an EMBL/GenBank/DDBJ whole genome shotgun (WGS) entry which is preliminary data.</text>
</comment>
<accession>A0ABN1PRY9</accession>
<name>A0ABN1PRY9_9ACTN</name>
<protein>
    <submittedName>
        <fullName evidence="2">Uncharacterized protein</fullName>
    </submittedName>
</protein>
<gene>
    <name evidence="2" type="ORF">GCM10009554_16720</name>
</gene>
<feature type="compositionally biased region" description="Low complexity" evidence="1">
    <location>
        <begin position="199"/>
        <end position="218"/>
    </location>
</feature>
<dbReference type="RefSeq" id="WP_343966568.1">
    <property type="nucleotide sequence ID" value="NZ_BAAAHK010000003.1"/>
</dbReference>
<feature type="compositionally biased region" description="Pro residues" evidence="1">
    <location>
        <begin position="178"/>
        <end position="198"/>
    </location>
</feature>
<dbReference type="EMBL" id="BAAAHK010000003">
    <property type="protein sequence ID" value="GAA0932292.1"/>
    <property type="molecule type" value="Genomic_DNA"/>
</dbReference>